<organism evidence="2 3">
    <name type="scientific">Mycobacterium tuberculosis</name>
    <dbReference type="NCBI Taxonomy" id="1773"/>
    <lineage>
        <taxon>Bacteria</taxon>
        <taxon>Bacillati</taxon>
        <taxon>Actinomycetota</taxon>
        <taxon>Actinomycetes</taxon>
        <taxon>Mycobacteriales</taxon>
        <taxon>Mycobacteriaceae</taxon>
        <taxon>Mycobacterium</taxon>
        <taxon>Mycobacterium tuberculosis complex</taxon>
    </lineage>
</organism>
<feature type="compositionally biased region" description="Low complexity" evidence="1">
    <location>
        <begin position="36"/>
        <end position="45"/>
    </location>
</feature>
<feature type="compositionally biased region" description="Polar residues" evidence="1">
    <location>
        <begin position="83"/>
        <end position="93"/>
    </location>
</feature>
<feature type="compositionally biased region" description="Low complexity" evidence="1">
    <location>
        <begin position="112"/>
        <end position="125"/>
    </location>
</feature>
<evidence type="ECO:0000313" key="2">
    <source>
        <dbReference type="EMBL" id="COW82715.1"/>
    </source>
</evidence>
<dbReference type="EMBL" id="CSAD01001076">
    <property type="protein sequence ID" value="COW82715.1"/>
    <property type="molecule type" value="Genomic_DNA"/>
</dbReference>
<evidence type="ECO:0000313" key="3">
    <source>
        <dbReference type="Proteomes" id="UP000045842"/>
    </source>
</evidence>
<feature type="region of interest" description="Disordered" evidence="1">
    <location>
        <begin position="1"/>
        <end position="195"/>
    </location>
</feature>
<proteinExistence type="predicted"/>
<reference evidence="2 3" key="1">
    <citation type="submission" date="2015-03" db="EMBL/GenBank/DDBJ databases">
        <authorList>
            <consortium name="Pathogen Informatics"/>
        </authorList>
    </citation>
    <scope>NUCLEOTIDE SEQUENCE [LARGE SCALE GENOMIC DNA]</scope>
    <source>
        <strain evidence="2 3">G09801536</strain>
    </source>
</reference>
<dbReference type="Proteomes" id="UP000045842">
    <property type="component" value="Unassembled WGS sequence"/>
</dbReference>
<feature type="compositionally biased region" description="Polar residues" evidence="1">
    <location>
        <begin position="175"/>
        <end position="195"/>
    </location>
</feature>
<evidence type="ECO:0000256" key="1">
    <source>
        <dbReference type="SAM" id="MobiDB-lite"/>
    </source>
</evidence>
<feature type="compositionally biased region" description="Low complexity" evidence="1">
    <location>
        <begin position="60"/>
        <end position="82"/>
    </location>
</feature>
<dbReference type="AlphaFoldDB" id="A0A655JFJ2"/>
<gene>
    <name evidence="2" type="ORF">ERS007679_04361</name>
</gene>
<feature type="compositionally biased region" description="Polar residues" evidence="1">
    <location>
        <begin position="1"/>
        <end position="10"/>
    </location>
</feature>
<name>A0A655JFJ2_MYCTX</name>
<feature type="compositionally biased region" description="Polar residues" evidence="1">
    <location>
        <begin position="130"/>
        <end position="141"/>
    </location>
</feature>
<protein>
    <submittedName>
        <fullName evidence="2">Uncharacterized protein</fullName>
    </submittedName>
</protein>
<sequence>MLALPTTPSTGVYADRTKPIDCNKNSSLHNEPAGVSSFSVSTSDSRNVARAGPTVPIPTSSHGRNASASASSSSGSASNRPSGQVNAVSQASTARCRLERPRRGGSRSIGDSAARTAASTIASRAEVASSCGSCPPTSARQTGGIAETSEVIATTSRPCNTGRQQAAAPWVSRRSWGSTRPRSTNSRAKTASSAR</sequence>
<feature type="compositionally biased region" description="Polar residues" evidence="1">
    <location>
        <begin position="151"/>
        <end position="164"/>
    </location>
</feature>
<accession>A0A655JFJ2</accession>